<keyword evidence="7 8" id="KW-0503">Monooxygenase</keyword>
<evidence type="ECO:0000256" key="2">
    <source>
        <dbReference type="ARBA" id="ARBA00010617"/>
    </source>
</evidence>
<evidence type="ECO:0000313" key="10">
    <source>
        <dbReference type="Proteomes" id="UP001236585"/>
    </source>
</evidence>
<sequence>MLGLLARRNDPMAKLLTIDSNPVDDIYPLIEQVRARGRMSRVAGAGWVCADARILRELLRDSRIRTAKPSDRAPFRLGQWILARTDPGVMNPIEPPSMLVTDPPDHARLRQPVTRAFTPRALDRLRAGIQDLVDGLLDGLDGRTDCDLFTEYASQIPMAVIADLMGMPRDDTPYLLHVAETATSLLGSVGPSWRHYRAGTDILREFERYVGDHIARLRRTGGDSILSDVIRNSDLTEAELKMLAALLFGAGFITTTHILGKSVIALTRHPDQLATLRANPDGWPNAVEEALRYDTPVQFVPRVAAEDIEIEGYSIRAGEAVFVMYGGANRDPAVFDNPNAFDAARANAREHITFGTGVHTCLGAALGRMEVQIGLQTLFERFPRLSLAGPPVYNHNIGLHGLKHLPVSLG</sequence>
<keyword evidence="5 8" id="KW-0560">Oxidoreductase</keyword>
<keyword evidence="4 8" id="KW-0479">Metal-binding</keyword>
<dbReference type="InterPro" id="IPR002397">
    <property type="entry name" value="Cyt_P450_B"/>
</dbReference>
<protein>
    <submittedName>
        <fullName evidence="9">Cytochrome P450</fullName>
    </submittedName>
</protein>
<dbReference type="SUPFAM" id="SSF48264">
    <property type="entry name" value="Cytochrome P450"/>
    <property type="match status" value="1"/>
</dbReference>
<evidence type="ECO:0000256" key="8">
    <source>
        <dbReference type="RuleBase" id="RU000461"/>
    </source>
</evidence>
<dbReference type="PANTHER" id="PTHR46696:SF4">
    <property type="entry name" value="BIOTIN BIOSYNTHESIS CYTOCHROME P450"/>
    <property type="match status" value="1"/>
</dbReference>
<evidence type="ECO:0000256" key="3">
    <source>
        <dbReference type="ARBA" id="ARBA00022617"/>
    </source>
</evidence>
<organism evidence="9 10">
    <name type="scientific">Candidatus Mycobacterium wuenschmannii</name>
    <dbReference type="NCBI Taxonomy" id="3027808"/>
    <lineage>
        <taxon>Bacteria</taxon>
        <taxon>Bacillati</taxon>
        <taxon>Actinomycetota</taxon>
        <taxon>Actinomycetes</taxon>
        <taxon>Mycobacteriales</taxon>
        <taxon>Mycobacteriaceae</taxon>
        <taxon>Mycobacterium</taxon>
    </lineage>
</organism>
<dbReference type="Proteomes" id="UP001236585">
    <property type="component" value="Chromosome"/>
</dbReference>
<keyword evidence="6 8" id="KW-0408">Iron</keyword>
<dbReference type="InterPro" id="IPR017972">
    <property type="entry name" value="Cyt_P450_CS"/>
</dbReference>
<evidence type="ECO:0000256" key="5">
    <source>
        <dbReference type="ARBA" id="ARBA00023002"/>
    </source>
</evidence>
<dbReference type="RefSeq" id="WP_285191019.1">
    <property type="nucleotide sequence ID" value="NZ_CP126981.1"/>
</dbReference>
<dbReference type="PROSITE" id="PS00086">
    <property type="entry name" value="CYTOCHROME_P450"/>
    <property type="match status" value="1"/>
</dbReference>
<name>A0ABY8W2Y5_9MYCO</name>
<dbReference type="CDD" id="cd20625">
    <property type="entry name" value="CYP164-like"/>
    <property type="match status" value="1"/>
</dbReference>
<evidence type="ECO:0000256" key="6">
    <source>
        <dbReference type="ARBA" id="ARBA00023004"/>
    </source>
</evidence>
<dbReference type="Gene3D" id="1.10.630.10">
    <property type="entry name" value="Cytochrome P450"/>
    <property type="match status" value="1"/>
</dbReference>
<dbReference type="InterPro" id="IPR036396">
    <property type="entry name" value="Cyt_P450_sf"/>
</dbReference>
<gene>
    <name evidence="9" type="ORF">PT015_09285</name>
</gene>
<comment type="similarity">
    <text evidence="2 8">Belongs to the cytochrome P450 family.</text>
</comment>
<evidence type="ECO:0000256" key="7">
    <source>
        <dbReference type="ARBA" id="ARBA00023033"/>
    </source>
</evidence>
<evidence type="ECO:0000313" key="9">
    <source>
        <dbReference type="EMBL" id="WIM90258.1"/>
    </source>
</evidence>
<evidence type="ECO:0000256" key="4">
    <source>
        <dbReference type="ARBA" id="ARBA00022723"/>
    </source>
</evidence>
<proteinExistence type="inferred from homology"/>
<evidence type="ECO:0000256" key="1">
    <source>
        <dbReference type="ARBA" id="ARBA00001971"/>
    </source>
</evidence>
<dbReference type="Pfam" id="PF00067">
    <property type="entry name" value="p450"/>
    <property type="match status" value="1"/>
</dbReference>
<keyword evidence="10" id="KW-1185">Reference proteome</keyword>
<comment type="cofactor">
    <cofactor evidence="1">
        <name>heme</name>
        <dbReference type="ChEBI" id="CHEBI:30413"/>
    </cofactor>
</comment>
<reference evidence="9 10" key="1">
    <citation type="journal article" date="2023" name="Microbiol. Resour. Announc.">
        <title>Complete Genome Sequence of Mycobacterium wuenschmanii, a novel Nontuberculous Mycobacterium Isolated from a captive population of Amazon Milk Frogs.</title>
        <authorList>
            <person name="Hicks J."/>
            <person name="Zeineldin M."/>
            <person name="Ward H."/>
            <person name="Wuenschmann A."/>
            <person name="Camp P."/>
            <person name="Farrell D."/>
            <person name="Lehman K."/>
            <person name="Thacker T."/>
            <person name="Cuthbert E."/>
        </authorList>
    </citation>
    <scope>NUCLEOTIDE SEQUENCE [LARGE SCALE GENOMIC DNA]</scope>
    <source>
        <strain evidence="9 10">Wuenschmanii</strain>
    </source>
</reference>
<dbReference type="PANTHER" id="PTHR46696">
    <property type="entry name" value="P450, PUTATIVE (EUROFUNG)-RELATED"/>
    <property type="match status" value="1"/>
</dbReference>
<dbReference type="InterPro" id="IPR001128">
    <property type="entry name" value="Cyt_P450"/>
</dbReference>
<accession>A0ABY8W2Y5</accession>
<dbReference type="EMBL" id="CP126981">
    <property type="protein sequence ID" value="WIM90258.1"/>
    <property type="molecule type" value="Genomic_DNA"/>
</dbReference>
<dbReference type="PRINTS" id="PR00359">
    <property type="entry name" value="BP450"/>
</dbReference>
<keyword evidence="3 8" id="KW-0349">Heme</keyword>